<name>A0A835Y2U0_9CHLO</name>
<dbReference type="SUPFAM" id="SSF52833">
    <property type="entry name" value="Thioredoxin-like"/>
    <property type="match status" value="1"/>
</dbReference>
<proteinExistence type="predicted"/>
<feature type="domain" description="GST N-terminal" evidence="1">
    <location>
        <begin position="16"/>
        <end position="83"/>
    </location>
</feature>
<dbReference type="SUPFAM" id="SSF47616">
    <property type="entry name" value="GST C-terminal domain-like"/>
    <property type="match status" value="1"/>
</dbReference>
<evidence type="ECO:0000313" key="2">
    <source>
        <dbReference type="EMBL" id="KAG2494925.1"/>
    </source>
</evidence>
<accession>A0A835Y2U0</accession>
<dbReference type="Proteomes" id="UP000612055">
    <property type="component" value="Unassembled WGS sequence"/>
</dbReference>
<dbReference type="AlphaFoldDB" id="A0A835Y2U0"/>
<evidence type="ECO:0000313" key="3">
    <source>
        <dbReference type="Proteomes" id="UP000612055"/>
    </source>
</evidence>
<evidence type="ECO:0000259" key="1">
    <source>
        <dbReference type="Pfam" id="PF13409"/>
    </source>
</evidence>
<dbReference type="InterPro" id="IPR036249">
    <property type="entry name" value="Thioredoxin-like_sf"/>
</dbReference>
<dbReference type="InterPro" id="IPR036282">
    <property type="entry name" value="Glutathione-S-Trfase_C_sf"/>
</dbReference>
<dbReference type="OrthoDB" id="527395at2759"/>
<protein>
    <recommendedName>
        <fullName evidence="1">GST N-terminal domain-containing protein</fullName>
    </recommendedName>
</protein>
<reference evidence="2" key="1">
    <citation type="journal article" date="2020" name="bioRxiv">
        <title>Comparative genomics of Chlamydomonas.</title>
        <authorList>
            <person name="Craig R.J."/>
            <person name="Hasan A.R."/>
            <person name="Ness R.W."/>
            <person name="Keightley P.D."/>
        </authorList>
    </citation>
    <scope>NUCLEOTIDE SEQUENCE</scope>
    <source>
        <strain evidence="2">CCAP 11/70</strain>
    </source>
</reference>
<sequence>MGGKEPIPELVSIAISAWSLKARFALKHHGVKYRTTPYVPGVGELALRWRLGIWRKKVSVPVLFTPHDGVIMQSYDIAKWADTHSARPGAERLFPEGQEAEIARWNAQSDLVLSWARGALVDGMLADPAQLSDPTMLRASLPSLLRPLAAWIGPPLLRMVLRRLRSKYAAEAGASSKDKTLAVLREAQAALKAAPPAPGAPGGLRYLVGGRLSYADMAIGVAVQVVKPLGPPFASAPRPPLKEMQAYQEEFADLVAWRDALFAAHFPVEERKKGR</sequence>
<dbReference type="EMBL" id="JAEHOE010000027">
    <property type="protein sequence ID" value="KAG2494925.1"/>
    <property type="molecule type" value="Genomic_DNA"/>
</dbReference>
<gene>
    <name evidence="2" type="ORF">HYH03_006860</name>
</gene>
<dbReference type="Gene3D" id="3.40.30.10">
    <property type="entry name" value="Glutaredoxin"/>
    <property type="match status" value="1"/>
</dbReference>
<comment type="caution">
    <text evidence="2">The sequence shown here is derived from an EMBL/GenBank/DDBJ whole genome shotgun (WGS) entry which is preliminary data.</text>
</comment>
<keyword evidence="3" id="KW-1185">Reference proteome</keyword>
<dbReference type="Pfam" id="PF13409">
    <property type="entry name" value="GST_N_2"/>
    <property type="match status" value="1"/>
</dbReference>
<organism evidence="2 3">
    <name type="scientific">Edaphochlamys debaryana</name>
    <dbReference type="NCBI Taxonomy" id="47281"/>
    <lineage>
        <taxon>Eukaryota</taxon>
        <taxon>Viridiplantae</taxon>
        <taxon>Chlorophyta</taxon>
        <taxon>core chlorophytes</taxon>
        <taxon>Chlorophyceae</taxon>
        <taxon>CS clade</taxon>
        <taxon>Chlamydomonadales</taxon>
        <taxon>Chlamydomonadales incertae sedis</taxon>
        <taxon>Edaphochlamys</taxon>
    </lineage>
</organism>
<dbReference type="InterPro" id="IPR004045">
    <property type="entry name" value="Glutathione_S-Trfase_N"/>
</dbReference>